<accession>A0A814FRQ0</accession>
<dbReference type="GO" id="GO:0005829">
    <property type="term" value="C:cytosol"/>
    <property type="evidence" value="ECO:0007669"/>
    <property type="project" value="TreeGrafter"/>
</dbReference>
<evidence type="ECO:0000313" key="2">
    <source>
        <dbReference type="EMBL" id="CAF0986625.1"/>
    </source>
</evidence>
<dbReference type="InterPro" id="IPR027417">
    <property type="entry name" value="P-loop_NTPase"/>
</dbReference>
<dbReference type="OrthoDB" id="10265971at2759"/>
<protein>
    <recommendedName>
        <fullName evidence="1">ATPase AAA-type core domain-containing protein</fullName>
    </recommendedName>
</protein>
<dbReference type="Pfam" id="PF00004">
    <property type="entry name" value="AAA"/>
    <property type="match status" value="1"/>
</dbReference>
<dbReference type="PANTHER" id="PTHR23077:SF9">
    <property type="entry name" value="PEROXISOMAL ATPASE PEX6"/>
    <property type="match status" value="1"/>
</dbReference>
<proteinExistence type="predicted"/>
<name>A0A814FRQ0_9BILA</name>
<dbReference type="Gene3D" id="3.40.50.300">
    <property type="entry name" value="P-loop containing nucleotide triphosphate hydrolases"/>
    <property type="match status" value="1"/>
</dbReference>
<dbReference type="InterPro" id="IPR050168">
    <property type="entry name" value="AAA_ATPase_domain"/>
</dbReference>
<reference evidence="2" key="1">
    <citation type="submission" date="2021-02" db="EMBL/GenBank/DDBJ databases">
        <authorList>
            <person name="Nowell W R."/>
        </authorList>
    </citation>
    <scope>NUCLEOTIDE SEQUENCE</scope>
    <source>
        <strain evidence="2">Ploen Becks lab</strain>
    </source>
</reference>
<gene>
    <name evidence="2" type="ORF">OXX778_LOCUS15703</name>
</gene>
<dbReference type="Proteomes" id="UP000663879">
    <property type="component" value="Unassembled WGS sequence"/>
</dbReference>
<dbReference type="PANTHER" id="PTHR23077">
    <property type="entry name" value="AAA-FAMILY ATPASE"/>
    <property type="match status" value="1"/>
</dbReference>
<dbReference type="EMBL" id="CAJNOC010003529">
    <property type="protein sequence ID" value="CAF0986625.1"/>
    <property type="molecule type" value="Genomic_DNA"/>
</dbReference>
<dbReference type="PROSITE" id="PS50890">
    <property type="entry name" value="PUA"/>
    <property type="match status" value="1"/>
</dbReference>
<dbReference type="GO" id="GO:0016558">
    <property type="term" value="P:protein import into peroxisome matrix"/>
    <property type="evidence" value="ECO:0007669"/>
    <property type="project" value="TreeGrafter"/>
</dbReference>
<dbReference type="GO" id="GO:0005778">
    <property type="term" value="C:peroxisomal membrane"/>
    <property type="evidence" value="ECO:0007669"/>
    <property type="project" value="TreeGrafter"/>
</dbReference>
<evidence type="ECO:0000313" key="3">
    <source>
        <dbReference type="Proteomes" id="UP000663879"/>
    </source>
</evidence>
<sequence length="280" mass="32651">MSSETLKFAKSLVVCLIKSPLYSTSAENSPNLDQELTEFFQTTRTFQLNDYFHIRNKSNSSIYYTFKIIKVEPNDLSKFNVNTIQTSLSQSNSIEDKWIWLEKNDTERLILKEYTTEIKKILEFNEFMNQEETPLLLIHGPNGGAKTRSVQMACQELNFHLCKVNCVNLAGESASAIEKRIDIFIQNSLNYGPCVLLFKSFQYLFKLKDINEFNKRVLNYFFQAICSIKAKTEHKVMVVCSTNSKQNLNSDILSRFNHDIEVKVRKFFFFVKIEKKNCEK</sequence>
<feature type="domain" description="ATPase AAA-type core" evidence="1">
    <location>
        <begin position="136"/>
        <end position="263"/>
    </location>
</feature>
<dbReference type="InterPro" id="IPR003959">
    <property type="entry name" value="ATPase_AAA_core"/>
</dbReference>
<comment type="caution">
    <text evidence="2">The sequence shown here is derived from an EMBL/GenBank/DDBJ whole genome shotgun (WGS) entry which is preliminary data.</text>
</comment>
<dbReference type="GO" id="GO:0005524">
    <property type="term" value="F:ATP binding"/>
    <property type="evidence" value="ECO:0007669"/>
    <property type="project" value="InterPro"/>
</dbReference>
<dbReference type="GO" id="GO:0016887">
    <property type="term" value="F:ATP hydrolysis activity"/>
    <property type="evidence" value="ECO:0007669"/>
    <property type="project" value="InterPro"/>
</dbReference>
<dbReference type="AlphaFoldDB" id="A0A814FRQ0"/>
<evidence type="ECO:0000259" key="1">
    <source>
        <dbReference type="Pfam" id="PF00004"/>
    </source>
</evidence>
<keyword evidence="3" id="KW-1185">Reference proteome</keyword>
<dbReference type="SUPFAM" id="SSF52540">
    <property type="entry name" value="P-loop containing nucleoside triphosphate hydrolases"/>
    <property type="match status" value="1"/>
</dbReference>
<organism evidence="2 3">
    <name type="scientific">Brachionus calyciflorus</name>
    <dbReference type="NCBI Taxonomy" id="104777"/>
    <lineage>
        <taxon>Eukaryota</taxon>
        <taxon>Metazoa</taxon>
        <taxon>Spiralia</taxon>
        <taxon>Gnathifera</taxon>
        <taxon>Rotifera</taxon>
        <taxon>Eurotatoria</taxon>
        <taxon>Monogononta</taxon>
        <taxon>Pseudotrocha</taxon>
        <taxon>Ploima</taxon>
        <taxon>Brachionidae</taxon>
        <taxon>Brachionus</taxon>
    </lineage>
</organism>